<dbReference type="OrthoDB" id="6513042at2759"/>
<dbReference type="InterPro" id="IPR041677">
    <property type="entry name" value="DNA2/NAM7_AAA_11"/>
</dbReference>
<dbReference type="CDD" id="cd18808">
    <property type="entry name" value="SF1_C_Upf1"/>
    <property type="match status" value="1"/>
</dbReference>
<keyword evidence="5" id="KW-0547">Nucleotide-binding</keyword>
<dbReference type="EMBL" id="BDIP01002142">
    <property type="protein sequence ID" value="GIQ85796.1"/>
    <property type="molecule type" value="Genomic_DNA"/>
</dbReference>
<gene>
    <name evidence="13" type="ORF">KIPB_007527</name>
</gene>
<dbReference type="GO" id="GO:0008270">
    <property type="term" value="F:zinc ion binding"/>
    <property type="evidence" value="ECO:0007669"/>
    <property type="project" value="UniProtKB-UniRule"/>
</dbReference>
<dbReference type="InterPro" id="IPR041679">
    <property type="entry name" value="DNA2/NAM7-like_C"/>
</dbReference>
<feature type="non-terminal residue" evidence="13">
    <location>
        <position position="1"/>
    </location>
</feature>
<comment type="caution">
    <text evidence="13">The sequence shown here is derived from an EMBL/GenBank/DDBJ whole genome shotgun (WGS) entry which is preliminary data.</text>
</comment>
<keyword evidence="10" id="KW-0067">ATP-binding</keyword>
<dbReference type="PANTHER" id="PTHR10887">
    <property type="entry name" value="DNA2/NAM7 HELICASE FAMILY"/>
    <property type="match status" value="1"/>
</dbReference>
<dbReference type="InterPro" id="IPR045055">
    <property type="entry name" value="DNA2/NAM7-like"/>
</dbReference>
<dbReference type="Gene3D" id="2.40.30.230">
    <property type="match status" value="1"/>
</dbReference>
<evidence type="ECO:0000256" key="6">
    <source>
        <dbReference type="ARBA" id="ARBA00022771"/>
    </source>
</evidence>
<dbReference type="PROSITE" id="PS51997">
    <property type="entry name" value="UPF1_CH_RICH"/>
    <property type="match status" value="1"/>
</dbReference>
<proteinExistence type="inferred from homology"/>
<feature type="region of interest" description="C4" evidence="11">
    <location>
        <begin position="95"/>
        <end position="125"/>
    </location>
</feature>
<accession>A0A9K3GKM9</accession>
<dbReference type="InterPro" id="IPR018999">
    <property type="entry name" value="UPF1_CH/ZBD"/>
</dbReference>
<protein>
    <recommendedName>
        <fullName evidence="12">Upf1 domain-containing protein</fullName>
    </recommendedName>
</protein>
<feature type="region of interest" description="CC/SHH/C" evidence="11">
    <location>
        <begin position="49"/>
        <end position="77"/>
    </location>
</feature>
<dbReference type="Proteomes" id="UP000265618">
    <property type="component" value="Unassembled WGS sequence"/>
</dbReference>
<dbReference type="Pfam" id="PF09416">
    <property type="entry name" value="UPF1_Zn_bind"/>
    <property type="match status" value="1"/>
</dbReference>
<evidence type="ECO:0000256" key="1">
    <source>
        <dbReference type="ARBA" id="ARBA00004496"/>
    </source>
</evidence>
<name>A0A9K3GKM9_9EUKA</name>
<dbReference type="SMART" id="SM00382">
    <property type="entry name" value="AAA"/>
    <property type="match status" value="1"/>
</dbReference>
<keyword evidence="4 11" id="KW-0479">Metal-binding</keyword>
<evidence type="ECO:0000256" key="9">
    <source>
        <dbReference type="ARBA" id="ARBA00022833"/>
    </source>
</evidence>
<evidence type="ECO:0000256" key="3">
    <source>
        <dbReference type="ARBA" id="ARBA00022490"/>
    </source>
</evidence>
<dbReference type="GO" id="GO:0005737">
    <property type="term" value="C:cytoplasm"/>
    <property type="evidence" value="ECO:0007669"/>
    <property type="project" value="UniProtKB-SubCell"/>
</dbReference>
<dbReference type="InterPro" id="IPR047187">
    <property type="entry name" value="SF1_C_Upf1"/>
</dbReference>
<feature type="region of interest" description="C3H" evidence="11">
    <location>
        <begin position="35"/>
        <end position="67"/>
    </location>
</feature>
<dbReference type="InterPro" id="IPR027417">
    <property type="entry name" value="P-loop_NTPase"/>
</dbReference>
<evidence type="ECO:0000313" key="13">
    <source>
        <dbReference type="EMBL" id="GIQ85796.1"/>
    </source>
</evidence>
<comment type="similarity">
    <text evidence="2">Belongs to the DNA2/NAM7 helicase family.</text>
</comment>
<keyword evidence="9 11" id="KW-0862">Zinc</keyword>
<keyword evidence="14" id="KW-1185">Reference proteome</keyword>
<dbReference type="GO" id="GO:0005524">
    <property type="term" value="F:ATP binding"/>
    <property type="evidence" value="ECO:0007669"/>
    <property type="project" value="UniProtKB-KW"/>
</dbReference>
<evidence type="ECO:0000259" key="12">
    <source>
        <dbReference type="PROSITE" id="PS51997"/>
    </source>
</evidence>
<reference evidence="13 14" key="1">
    <citation type="journal article" date="2018" name="PLoS ONE">
        <title>The draft genome of Kipferlia bialata reveals reductive genome evolution in fornicate parasites.</title>
        <authorList>
            <person name="Tanifuji G."/>
            <person name="Takabayashi S."/>
            <person name="Kume K."/>
            <person name="Takagi M."/>
            <person name="Nakayama T."/>
            <person name="Kamikawa R."/>
            <person name="Inagaki Y."/>
            <person name="Hashimoto T."/>
        </authorList>
    </citation>
    <scope>NUCLEOTIDE SEQUENCE [LARGE SCALE GENOMIC DNA]</scope>
    <source>
        <strain evidence="13">NY0173</strain>
    </source>
</reference>
<dbReference type="SUPFAM" id="SSF57850">
    <property type="entry name" value="RING/U-box"/>
    <property type="match status" value="1"/>
</dbReference>
<sequence>MCPHDGNYLPEADMALPDLEADFEEHMPDESLPSCSYCGLCDPAHLVMCNTCGRFFCNGRSNTSGSHIVEHLVRARHHEIKLLPTAPIGDTSLECYRCGTKNIFQMGFAPARLHQWVVFLCRDRCLPETHNAEEWDSARWKPLIHERCLLPWLCPHPTDEMAENLPSVGRRDVEALEQCFRHNNEPGITEIQSFEPVADSFTSHAHYISSFTPLLDAEAEEDRHSKEAQTQSGIDLRWERTPDNERFTVFFSARHFRLESELKLVPGDELELSKGDWTARGSVIGVTSMQEEIALDMDSRTTQPKSTGPCDVSFVWKDTTYQRMHRALDSLGQPSRLAPHLQLLLLGCPGKNINEEIASYVNKRSWRSDSVVQRRLEGLRRFEVPGLPSLNLSQISAIRHAILSPLSLIQGPPGTGKTVVSTALVHLLVKSGVKGVLVSAPSNVACDQLAKRLHDTGLKVVRVLAKSREALASPVEGMCLHSLVKRAAQEGGRFQTLMDLQRSGEPLSNEKYHQLNRLINRVEQRILDGAEVVVCTCATAGGPRLQGRKFKSVLIDEATQAQEPEVLIGVVTGAEHLVLVGDHQQLGPVVMSNPAARAGLSRSLFERLVARRILPVRLEVQYRMHPALAAFSSLVFYDGALQDGVSAIERTMPGLPLIDPQHPLMFLHASGQEEISSSGTSYLNRTEASLVVQILSALFRTGLHPSQIGVVTPYDGQRAYIQAAVQ</sequence>
<dbReference type="AlphaFoldDB" id="A0A9K3GKM9"/>
<keyword evidence="6 11" id="KW-0863">Zinc-finger</keyword>
<dbReference type="Gene3D" id="3.40.50.300">
    <property type="entry name" value="P-loop containing nucleotide triphosphate hydrolases"/>
    <property type="match status" value="2"/>
</dbReference>
<evidence type="ECO:0000256" key="4">
    <source>
        <dbReference type="ARBA" id="ARBA00022723"/>
    </source>
</evidence>
<dbReference type="SUPFAM" id="SSF52540">
    <property type="entry name" value="P-loop containing nucleoside triphosphate hydrolases"/>
    <property type="match status" value="1"/>
</dbReference>
<evidence type="ECO:0000256" key="7">
    <source>
        <dbReference type="ARBA" id="ARBA00022801"/>
    </source>
</evidence>
<keyword evidence="8" id="KW-0347">Helicase</keyword>
<dbReference type="CDD" id="cd18039">
    <property type="entry name" value="DEXXQc_UPF1"/>
    <property type="match status" value="1"/>
</dbReference>
<keyword evidence="7" id="KW-0378">Hydrolase</keyword>
<comment type="subcellular location">
    <subcellularLocation>
        <location evidence="1">Cytoplasm</location>
    </subcellularLocation>
</comment>
<dbReference type="GO" id="GO:0000184">
    <property type="term" value="P:nuclear-transcribed mRNA catabolic process, nonsense-mediated decay"/>
    <property type="evidence" value="ECO:0007669"/>
    <property type="project" value="InterPro"/>
</dbReference>
<evidence type="ECO:0000313" key="14">
    <source>
        <dbReference type="Proteomes" id="UP000265618"/>
    </source>
</evidence>
<dbReference type="Pfam" id="PF18141">
    <property type="entry name" value="UPF1_1B_dom"/>
    <property type="match status" value="1"/>
</dbReference>
<evidence type="ECO:0000256" key="5">
    <source>
        <dbReference type="ARBA" id="ARBA00022741"/>
    </source>
</evidence>
<feature type="domain" description="Upf1" evidence="12">
    <location>
        <begin position="27"/>
        <end position="183"/>
    </location>
</feature>
<dbReference type="GO" id="GO:0003723">
    <property type="term" value="F:RNA binding"/>
    <property type="evidence" value="ECO:0007669"/>
    <property type="project" value="InterPro"/>
</dbReference>
<dbReference type="InterPro" id="IPR040812">
    <property type="entry name" value="UPF1_1B_dom"/>
</dbReference>
<dbReference type="InterPro" id="IPR003593">
    <property type="entry name" value="AAA+_ATPase"/>
</dbReference>
<dbReference type="Pfam" id="PF13086">
    <property type="entry name" value="AAA_11"/>
    <property type="match status" value="1"/>
</dbReference>
<evidence type="ECO:0000256" key="10">
    <source>
        <dbReference type="ARBA" id="ARBA00022840"/>
    </source>
</evidence>
<dbReference type="CDD" id="cd21400">
    <property type="entry name" value="ZBD_UPF1-like"/>
    <property type="match status" value="1"/>
</dbReference>
<evidence type="ECO:0000256" key="11">
    <source>
        <dbReference type="PROSITE-ProRule" id="PRU01341"/>
    </source>
</evidence>
<dbReference type="GO" id="GO:0016787">
    <property type="term" value="F:hydrolase activity"/>
    <property type="evidence" value="ECO:0007669"/>
    <property type="project" value="UniProtKB-KW"/>
</dbReference>
<evidence type="ECO:0000256" key="2">
    <source>
        <dbReference type="ARBA" id="ARBA00007913"/>
    </source>
</evidence>
<dbReference type="PANTHER" id="PTHR10887:SF364">
    <property type="entry name" value="REGULATOR OF NONSENSE TRANSCRIPTS 1"/>
    <property type="match status" value="1"/>
</dbReference>
<dbReference type="GO" id="GO:0003724">
    <property type="term" value="F:RNA helicase activity"/>
    <property type="evidence" value="ECO:0007669"/>
    <property type="project" value="InterPro"/>
</dbReference>
<organism evidence="13 14">
    <name type="scientific">Kipferlia bialata</name>
    <dbReference type="NCBI Taxonomy" id="797122"/>
    <lineage>
        <taxon>Eukaryota</taxon>
        <taxon>Metamonada</taxon>
        <taxon>Carpediemonas-like organisms</taxon>
        <taxon>Kipferlia</taxon>
    </lineage>
</organism>
<evidence type="ECO:0000256" key="8">
    <source>
        <dbReference type="ARBA" id="ARBA00022806"/>
    </source>
</evidence>
<dbReference type="Pfam" id="PF13087">
    <property type="entry name" value="AAA_12"/>
    <property type="match status" value="1"/>
</dbReference>
<keyword evidence="3" id="KW-0963">Cytoplasm</keyword>